<comment type="caution">
    <text evidence="1">The sequence shown here is derived from an EMBL/GenBank/DDBJ whole genome shotgun (WGS) entry which is preliminary data.</text>
</comment>
<dbReference type="AlphaFoldDB" id="A0A5N5N4D4"/>
<name>A0A5N5N4D4_PANHP</name>
<evidence type="ECO:0000313" key="1">
    <source>
        <dbReference type="EMBL" id="KAB5562239.1"/>
    </source>
</evidence>
<dbReference type="Proteomes" id="UP000327468">
    <property type="component" value="Chromosome 10"/>
</dbReference>
<proteinExistence type="predicted"/>
<organism evidence="1 2">
    <name type="scientific">Pangasianodon hypophthalmus</name>
    <name type="common">Striped catfish</name>
    <name type="synonym">Helicophagus hypophthalmus</name>
    <dbReference type="NCBI Taxonomy" id="310915"/>
    <lineage>
        <taxon>Eukaryota</taxon>
        <taxon>Metazoa</taxon>
        <taxon>Chordata</taxon>
        <taxon>Craniata</taxon>
        <taxon>Vertebrata</taxon>
        <taxon>Euteleostomi</taxon>
        <taxon>Actinopterygii</taxon>
        <taxon>Neopterygii</taxon>
        <taxon>Teleostei</taxon>
        <taxon>Ostariophysi</taxon>
        <taxon>Siluriformes</taxon>
        <taxon>Pangasiidae</taxon>
        <taxon>Pangasianodon</taxon>
    </lineage>
</organism>
<evidence type="ECO:0000313" key="2">
    <source>
        <dbReference type="Proteomes" id="UP000327468"/>
    </source>
</evidence>
<dbReference type="EMBL" id="VFJC01000011">
    <property type="protein sequence ID" value="KAB5562239.1"/>
    <property type="molecule type" value="Genomic_DNA"/>
</dbReference>
<sequence length="99" mass="11079">MFHLWLRASSVLPDDGKILTIYSECETLALYYIKAVELDPSDELNISDSTHNQLLCPTEPSCTVPSSSTNQQEAILHKLQPDDALVCGHRAFRMIQATM</sequence>
<gene>
    <name evidence="1" type="ORF">PHYPO_G00015640</name>
</gene>
<keyword evidence="2" id="KW-1185">Reference proteome</keyword>
<protein>
    <submittedName>
        <fullName evidence="1">Uncharacterized protein</fullName>
    </submittedName>
</protein>
<accession>A0A5N5N4D4</accession>
<reference evidence="1 2" key="1">
    <citation type="submission" date="2019-06" db="EMBL/GenBank/DDBJ databases">
        <title>A chromosome-scale genome assembly of the striped catfish, Pangasianodon hypophthalmus.</title>
        <authorList>
            <person name="Wen M."/>
            <person name="Zahm M."/>
            <person name="Roques C."/>
            <person name="Cabau C."/>
            <person name="Klopp C."/>
            <person name="Donnadieu C."/>
            <person name="Jouanno E."/>
            <person name="Avarre J.-C."/>
            <person name="Campet M."/>
            <person name="Ha T.T.T."/>
            <person name="Dugue R."/>
            <person name="Lampietro C."/>
            <person name="Louis A."/>
            <person name="Herpin A."/>
            <person name="Echchiki A."/>
            <person name="Berthelot C."/>
            <person name="Parey E."/>
            <person name="Roest-Crollius H."/>
            <person name="Braasch I."/>
            <person name="Postlethwait J."/>
            <person name="Bobe J."/>
            <person name="Montfort J."/>
            <person name="Bouchez O."/>
            <person name="Begum T."/>
            <person name="Schartl M."/>
            <person name="Guiguen Y."/>
        </authorList>
    </citation>
    <scope>NUCLEOTIDE SEQUENCE [LARGE SCALE GENOMIC DNA]</scope>
    <source>
        <strain evidence="1 2">Indonesia</strain>
        <tissue evidence="1">Blood</tissue>
    </source>
</reference>